<dbReference type="Proteomes" id="UP000198661">
    <property type="component" value="Unassembled WGS sequence"/>
</dbReference>
<dbReference type="GO" id="GO:0019305">
    <property type="term" value="P:dTDP-rhamnose biosynthetic process"/>
    <property type="evidence" value="ECO:0007669"/>
    <property type="project" value="UniProtKB-UniPathway"/>
</dbReference>
<dbReference type="Gene3D" id="3.40.50.720">
    <property type="entry name" value="NAD(P)-binding Rossmann-like Domain"/>
    <property type="match status" value="1"/>
</dbReference>
<dbReference type="GO" id="GO:0048269">
    <property type="term" value="C:methionine adenosyltransferase complex"/>
    <property type="evidence" value="ECO:0007669"/>
    <property type="project" value="TreeGrafter"/>
</dbReference>
<evidence type="ECO:0000256" key="2">
    <source>
        <dbReference type="RuleBase" id="RU364082"/>
    </source>
</evidence>
<dbReference type="InterPro" id="IPR036291">
    <property type="entry name" value="NAD(P)-bd_dom_sf"/>
</dbReference>
<dbReference type="InterPro" id="IPR005913">
    <property type="entry name" value="dTDP_dehydrorham_reduct"/>
</dbReference>
<sequence>MPRLLLFGASGAVGKALVRLLEAENAYTVHGTCRSNRPPLPAERCHRLDLEDFRKLELLWERIRPDAVVLALRGDYEKQLRFHRAVAELAKGSSCDVWFCSTSAVFDGSAKKPHTEEEAPAPESEYGRFKAACEEMMASVLGSRLRILRFPAVFGRDVPRVTQLMERLKRGEIVEYHDNFFANRHTDEMLARQIAFLLRHRPEGIFHLGSVDIMSQAEFYRELVFRLGYPKERVKAISHPADRILAVLSKRDWPEELRITHDDILDHFRS</sequence>
<dbReference type="STRING" id="201973.SAMN04488025_109103"/>
<dbReference type="OrthoDB" id="1415031at2"/>
<evidence type="ECO:0000256" key="1">
    <source>
        <dbReference type="ARBA" id="ARBA00010944"/>
    </source>
</evidence>
<evidence type="ECO:0000259" key="3">
    <source>
        <dbReference type="Pfam" id="PF04321"/>
    </source>
</evidence>
<dbReference type="RefSeq" id="WP_092037400.1">
    <property type="nucleotide sequence ID" value="NZ_FOOK01000009.1"/>
</dbReference>
<keyword evidence="2" id="KW-0560">Oxidoreductase</keyword>
<feature type="domain" description="RmlD-like substrate binding" evidence="3">
    <location>
        <begin position="3"/>
        <end position="240"/>
    </location>
</feature>
<dbReference type="Pfam" id="PF04321">
    <property type="entry name" value="RmlD_sub_bind"/>
    <property type="match status" value="1"/>
</dbReference>
<evidence type="ECO:0000313" key="4">
    <source>
        <dbReference type="EMBL" id="SFF94524.1"/>
    </source>
</evidence>
<name>A0A1I2MSL2_9BACL</name>
<dbReference type="InterPro" id="IPR029903">
    <property type="entry name" value="RmlD-like-bd"/>
</dbReference>
<keyword evidence="5" id="KW-1185">Reference proteome</keyword>
<comment type="pathway">
    <text evidence="2">Carbohydrate biosynthesis; dTDP-L-rhamnose biosynthesis.</text>
</comment>
<reference evidence="4 5" key="1">
    <citation type="submission" date="2016-10" db="EMBL/GenBank/DDBJ databases">
        <authorList>
            <person name="de Groot N.N."/>
        </authorList>
    </citation>
    <scope>NUCLEOTIDE SEQUENCE [LARGE SCALE GENOMIC DNA]</scope>
    <source>
        <strain evidence="4 5">DSM 44945</strain>
    </source>
</reference>
<dbReference type="PANTHER" id="PTHR10491:SF4">
    <property type="entry name" value="METHIONINE ADENOSYLTRANSFERASE 2 SUBUNIT BETA"/>
    <property type="match status" value="1"/>
</dbReference>
<dbReference type="GO" id="GO:0006556">
    <property type="term" value="P:S-adenosylmethionine biosynthetic process"/>
    <property type="evidence" value="ECO:0007669"/>
    <property type="project" value="TreeGrafter"/>
</dbReference>
<protein>
    <recommendedName>
        <fullName evidence="2">dTDP-4-dehydrorhamnose reductase</fullName>
        <ecNumber evidence="2">1.1.1.133</ecNumber>
    </recommendedName>
</protein>
<dbReference type="SUPFAM" id="SSF51735">
    <property type="entry name" value="NAD(P)-binding Rossmann-fold domains"/>
    <property type="match status" value="1"/>
</dbReference>
<keyword evidence="2" id="KW-0521">NADP</keyword>
<evidence type="ECO:0000313" key="5">
    <source>
        <dbReference type="Proteomes" id="UP000198661"/>
    </source>
</evidence>
<dbReference type="AlphaFoldDB" id="A0A1I2MSL2"/>
<accession>A0A1I2MSL2</accession>
<comment type="function">
    <text evidence="2">Catalyzes the reduction of dTDP-6-deoxy-L-lyxo-4-hexulose to yield dTDP-L-rhamnose.</text>
</comment>
<dbReference type="EC" id="1.1.1.133" evidence="2"/>
<dbReference type="UniPathway" id="UPA00124"/>
<dbReference type="GO" id="GO:0048270">
    <property type="term" value="F:methionine adenosyltransferase regulator activity"/>
    <property type="evidence" value="ECO:0007669"/>
    <property type="project" value="TreeGrafter"/>
</dbReference>
<comment type="similarity">
    <text evidence="1 2">Belongs to the dTDP-4-dehydrorhamnose reductase family.</text>
</comment>
<gene>
    <name evidence="4" type="ORF">SAMN04488025_109103</name>
</gene>
<dbReference type="GO" id="GO:0008831">
    <property type="term" value="F:dTDP-4-dehydrorhamnose reductase activity"/>
    <property type="evidence" value="ECO:0007669"/>
    <property type="project" value="UniProtKB-EC"/>
</dbReference>
<dbReference type="PANTHER" id="PTHR10491">
    <property type="entry name" value="DTDP-4-DEHYDRORHAMNOSE REDUCTASE"/>
    <property type="match status" value="1"/>
</dbReference>
<organism evidence="4 5">
    <name type="scientific">Planifilum fulgidum</name>
    <dbReference type="NCBI Taxonomy" id="201973"/>
    <lineage>
        <taxon>Bacteria</taxon>
        <taxon>Bacillati</taxon>
        <taxon>Bacillota</taxon>
        <taxon>Bacilli</taxon>
        <taxon>Bacillales</taxon>
        <taxon>Thermoactinomycetaceae</taxon>
        <taxon>Planifilum</taxon>
    </lineage>
</organism>
<proteinExistence type="inferred from homology"/>
<dbReference type="EMBL" id="FOOK01000009">
    <property type="protein sequence ID" value="SFF94524.1"/>
    <property type="molecule type" value="Genomic_DNA"/>
</dbReference>